<accession>A0ABQ5PV92</accession>
<keyword evidence="2" id="KW-1185">Reference proteome</keyword>
<proteinExistence type="predicted"/>
<reference evidence="1" key="1">
    <citation type="journal article" date="2023" name="Antonie Van Leeuwenhoek">
        <title>Mesoterricola silvestris gen. nov., sp. nov., Mesoterricola sediminis sp. nov., Geothrix oryzae sp. nov., Geothrix edaphica sp. nov., Geothrix rubra sp. nov., and Geothrix limicola sp. nov., six novel members of Acidobacteriota isolated from soils.</title>
        <authorList>
            <person name="Itoh H."/>
            <person name="Sugisawa Y."/>
            <person name="Mise K."/>
            <person name="Xu Z."/>
            <person name="Kuniyasu M."/>
            <person name="Ushijima N."/>
            <person name="Kawano K."/>
            <person name="Kobayashi E."/>
            <person name="Shiratori Y."/>
            <person name="Masuda Y."/>
            <person name="Senoo K."/>
        </authorList>
    </citation>
    <scope>NUCLEOTIDE SEQUENCE</scope>
    <source>
        <strain evidence="1">Red802</strain>
    </source>
</reference>
<dbReference type="EMBL" id="BSDC01000001">
    <property type="protein sequence ID" value="GLH66272.1"/>
    <property type="molecule type" value="Genomic_DNA"/>
</dbReference>
<evidence type="ECO:0000313" key="2">
    <source>
        <dbReference type="Proteomes" id="UP001165044"/>
    </source>
</evidence>
<sequence>MAQAVGFNSKEAGSWPFKIVDGEGRYFCQSTQLQSASSYLFPLSFKRCLVEYTSKNIELKTALRYLWTPLIVKIKSKILGRAAVQPVGTSRQTPTASLGLQPGDWVEVKSAEEIGATLDGAGFNRGLEFTPQMLPFCGGTFRVRSRVDRAILETTGRMKALKDTVILERATCDGHTILGGCSRDVYHYWREIWLRRAPAPGTEVP</sequence>
<evidence type="ECO:0000313" key="1">
    <source>
        <dbReference type="EMBL" id="GLH66272.1"/>
    </source>
</evidence>
<protein>
    <submittedName>
        <fullName evidence="1">Uncharacterized protein</fullName>
    </submittedName>
</protein>
<organism evidence="1 2">
    <name type="scientific">Geothrix edaphica</name>
    <dbReference type="NCBI Taxonomy" id="2927976"/>
    <lineage>
        <taxon>Bacteria</taxon>
        <taxon>Pseudomonadati</taxon>
        <taxon>Acidobacteriota</taxon>
        <taxon>Holophagae</taxon>
        <taxon>Holophagales</taxon>
        <taxon>Holophagaceae</taxon>
        <taxon>Geothrix</taxon>
    </lineage>
</organism>
<name>A0ABQ5PV92_9BACT</name>
<gene>
    <name evidence="1" type="ORF">GETHED_06360</name>
</gene>
<comment type="caution">
    <text evidence="1">The sequence shown here is derived from an EMBL/GenBank/DDBJ whole genome shotgun (WGS) entry which is preliminary data.</text>
</comment>
<dbReference type="Proteomes" id="UP001165044">
    <property type="component" value="Unassembled WGS sequence"/>
</dbReference>